<gene>
    <name evidence="1" type="ORF">A9Y76_09000</name>
</gene>
<proteinExistence type="predicted"/>
<reference evidence="2" key="1">
    <citation type="submission" date="2016-06" db="EMBL/GenBank/DDBJ databases">
        <authorList>
            <person name="Xu Y."/>
            <person name="Nagy A."/>
            <person name="Yan X."/>
            <person name="Kim S.W."/>
            <person name="Haley B."/>
            <person name="Liu N.T."/>
            <person name="Nou X."/>
        </authorList>
    </citation>
    <scope>NUCLEOTIDE SEQUENCE [LARGE SCALE GENOMIC DNA]</scope>
    <source>
        <strain evidence="2">ATCC 49129</strain>
    </source>
</reference>
<accession>A0A191ZWV4</accession>
<organism evidence="1 2">
    <name type="scientific">Ralstonia insidiosa</name>
    <dbReference type="NCBI Taxonomy" id="190721"/>
    <lineage>
        <taxon>Bacteria</taxon>
        <taxon>Pseudomonadati</taxon>
        <taxon>Pseudomonadota</taxon>
        <taxon>Betaproteobacteria</taxon>
        <taxon>Burkholderiales</taxon>
        <taxon>Burkholderiaceae</taxon>
        <taxon>Ralstonia</taxon>
    </lineage>
</organism>
<sequence>MRTSYLQLLNDNNGGNLGNFDFRRGSIFVNQLVTANTGKVDISLSGTYGDSASLLSLYTMGDVRIHSADDLYVWRNEVQGELNLSSQGTIWNR</sequence>
<evidence type="ECO:0000313" key="2">
    <source>
        <dbReference type="Proteomes" id="UP000078572"/>
    </source>
</evidence>
<evidence type="ECO:0000313" key="1">
    <source>
        <dbReference type="EMBL" id="ANJ72594.1"/>
    </source>
</evidence>
<protein>
    <submittedName>
        <fullName evidence="1">Uncharacterized protein</fullName>
    </submittedName>
</protein>
<dbReference type="AlphaFoldDB" id="A0A191ZWV4"/>
<dbReference type="EMBL" id="CP016022">
    <property type="protein sequence ID" value="ANJ72594.1"/>
    <property type="molecule type" value="Genomic_DNA"/>
</dbReference>
<name>A0A191ZWV4_9RALS</name>
<keyword evidence="2" id="KW-1185">Reference proteome</keyword>
<dbReference type="Proteomes" id="UP000078572">
    <property type="component" value="Chromosome 1"/>
</dbReference>